<organism evidence="3 4">
    <name type="scientific">Rosa chinensis</name>
    <name type="common">China rose</name>
    <dbReference type="NCBI Taxonomy" id="74649"/>
    <lineage>
        <taxon>Eukaryota</taxon>
        <taxon>Viridiplantae</taxon>
        <taxon>Streptophyta</taxon>
        <taxon>Embryophyta</taxon>
        <taxon>Tracheophyta</taxon>
        <taxon>Spermatophyta</taxon>
        <taxon>Magnoliopsida</taxon>
        <taxon>eudicotyledons</taxon>
        <taxon>Gunneridae</taxon>
        <taxon>Pentapetalae</taxon>
        <taxon>rosids</taxon>
        <taxon>fabids</taxon>
        <taxon>Rosales</taxon>
        <taxon>Rosaceae</taxon>
        <taxon>Rosoideae</taxon>
        <taxon>Rosoideae incertae sedis</taxon>
        <taxon>Rosa</taxon>
    </lineage>
</organism>
<dbReference type="Proteomes" id="UP000238479">
    <property type="component" value="Chromosome 2"/>
</dbReference>
<evidence type="ECO:0000256" key="1">
    <source>
        <dbReference type="SAM" id="Coils"/>
    </source>
</evidence>
<accession>A0A2P6RY46</accession>
<dbReference type="Pfam" id="PF03004">
    <property type="entry name" value="Transposase_24"/>
    <property type="match status" value="1"/>
</dbReference>
<dbReference type="EMBL" id="PDCK01000040">
    <property type="protein sequence ID" value="PRQ51340.1"/>
    <property type="molecule type" value="Genomic_DNA"/>
</dbReference>
<evidence type="ECO:0000313" key="4">
    <source>
        <dbReference type="Proteomes" id="UP000238479"/>
    </source>
</evidence>
<evidence type="ECO:0000313" key="3">
    <source>
        <dbReference type="EMBL" id="PRQ51340.1"/>
    </source>
</evidence>
<protein>
    <submittedName>
        <fullName evidence="3">Putative transposase, Ptta/En/Spm, plant</fullName>
    </submittedName>
</protein>
<feature type="compositionally biased region" description="Polar residues" evidence="2">
    <location>
        <begin position="21"/>
        <end position="37"/>
    </location>
</feature>
<proteinExistence type="predicted"/>
<dbReference type="OMA" id="NALIEFW"/>
<evidence type="ECO:0000256" key="2">
    <source>
        <dbReference type="SAM" id="MobiDB-lite"/>
    </source>
</evidence>
<dbReference type="Gramene" id="PRQ51340">
    <property type="protein sequence ID" value="PRQ51340"/>
    <property type="gene ID" value="RchiOBHm_Chr2g0143311"/>
</dbReference>
<dbReference type="InterPro" id="IPR004252">
    <property type="entry name" value="Probable_transposase_24"/>
</dbReference>
<dbReference type="STRING" id="74649.A0A2P6RY46"/>
<dbReference type="PANTHER" id="PTHR33144">
    <property type="entry name" value="OS10G0409366 PROTEIN-RELATED"/>
    <property type="match status" value="1"/>
</dbReference>
<dbReference type="PANTHER" id="PTHR33144:SF25">
    <property type="entry name" value="DUF4216 DOMAIN-CONTAINING PROTEIN"/>
    <property type="match status" value="1"/>
</dbReference>
<feature type="coiled-coil region" evidence="1">
    <location>
        <begin position="308"/>
        <end position="338"/>
    </location>
</feature>
<feature type="coiled-coil region" evidence="1">
    <location>
        <begin position="391"/>
        <end position="431"/>
    </location>
</feature>
<name>A0A2P6RY46_ROSCH</name>
<feature type="compositionally biased region" description="Basic residues" evidence="2">
    <location>
        <begin position="85"/>
        <end position="102"/>
    </location>
</feature>
<reference evidence="3 4" key="1">
    <citation type="journal article" date="2018" name="Nat. Genet.">
        <title>The Rosa genome provides new insights in the design of modern roses.</title>
        <authorList>
            <person name="Bendahmane M."/>
        </authorList>
    </citation>
    <scope>NUCLEOTIDE SEQUENCE [LARGE SCALE GENOMIC DNA]</scope>
    <source>
        <strain evidence="4">cv. Old Blush</strain>
    </source>
</reference>
<gene>
    <name evidence="3" type="ORF">RchiOBHm_Chr2g0143311</name>
</gene>
<dbReference type="AlphaFoldDB" id="A0A2P6RY46"/>
<keyword evidence="1" id="KW-0175">Coiled coil</keyword>
<comment type="caution">
    <text evidence="3">The sequence shown here is derived from an EMBL/GenBank/DDBJ whole genome shotgun (WGS) entry which is preliminary data.</text>
</comment>
<sequence>MRMMNIPTANNTNIGRLESSPPINMNETLSSSDNPNVGNEVPTEPGVNDDESGAQSRPLNIPSVGNEVPTELGVNIDESDAQSRLSKKRKRKTRKTRGKNKPKFGLQGREKVQFNAIGQPVAPDDKVAQLGRFIGQLAAECSNFPLNAKNWAELCRNGKVEEAWLTIQDALDWSDPETLALASDIKDVIVDKLHERWKSFKYKMKKKWYTPFKGMERRFICGNKHIHAGQWRALVSRWDETKNQEVAETNITNRQQLKLHQTTGTKTYAQMRYQWERKHPEEVLDRVTFFGLVYSLSKKDPTNPQPSNEEAKKKFDELQELENDVRNEGREVTSEVRNEIFNKVMGPETRNRVRGYGIGAKWADVPGIITQKNGMKHKLIALSEAYEAQHVANERREAALAQQLKESAEREEALQASYAQLNKKLESLETQVGANPLTQIFAAAGINSMESLDLGRLIHFLKKPDNPQAISISNVQMGHNINQSCTTC</sequence>
<feature type="region of interest" description="Disordered" evidence="2">
    <location>
        <begin position="1"/>
        <end position="104"/>
    </location>
</feature>
<keyword evidence="4" id="KW-1185">Reference proteome</keyword>